<keyword evidence="8" id="KW-0443">Lipid metabolism</keyword>
<comment type="function">
    <text evidence="11">Involved in the type II fatty acid elongation cycle. Catalyzes the elongation of a wide range of acyl-ACP by the addition of two carbons from malonyl-ACP to an acyl acceptor. Can efficiently catalyze the conversion of palmitoleoyl-ACP (cis-hexadec-9-enoyl-ACP) to cis-vaccenoyl-ACP (cis-octadec-11-enoyl-ACP), an essential step in the thermal regulation of fatty acid composition.</text>
</comment>
<accession>L8JYS2</accession>
<evidence type="ECO:0000256" key="2">
    <source>
        <dbReference type="ARBA" id="ARBA00008467"/>
    </source>
</evidence>
<dbReference type="OrthoDB" id="9808669at2"/>
<evidence type="ECO:0000256" key="3">
    <source>
        <dbReference type="ARBA" id="ARBA00012356"/>
    </source>
</evidence>
<dbReference type="SMART" id="SM00825">
    <property type="entry name" value="PKS_KS"/>
    <property type="match status" value="1"/>
</dbReference>
<feature type="domain" description="Ketosynthase family 3 (KS3)" evidence="14">
    <location>
        <begin position="2"/>
        <end position="413"/>
    </location>
</feature>
<keyword evidence="7" id="KW-0276">Fatty acid metabolism</keyword>
<dbReference type="Pfam" id="PF02801">
    <property type="entry name" value="Ketoacyl-synt_C"/>
    <property type="match status" value="1"/>
</dbReference>
<dbReference type="PROSITE" id="PS00606">
    <property type="entry name" value="KS3_1"/>
    <property type="match status" value="1"/>
</dbReference>
<dbReference type="GO" id="GO:0004315">
    <property type="term" value="F:3-oxoacyl-[acyl-carrier-protein] synthase activity"/>
    <property type="evidence" value="ECO:0007669"/>
    <property type="project" value="UniProtKB-UniRule"/>
</dbReference>
<comment type="caution">
    <text evidence="15">The sequence shown here is derived from an EMBL/GenBank/DDBJ whole genome shotgun (WGS) entry which is preliminary data.</text>
</comment>
<dbReference type="PANTHER" id="PTHR11712:SF336">
    <property type="entry name" value="3-OXOACYL-[ACYL-CARRIER-PROTEIN] SYNTHASE, MITOCHONDRIAL"/>
    <property type="match status" value="1"/>
</dbReference>
<dbReference type="InterPro" id="IPR020841">
    <property type="entry name" value="PKS_Beta-ketoAc_synthase_dom"/>
</dbReference>
<dbReference type="Gene3D" id="3.40.47.10">
    <property type="match status" value="1"/>
</dbReference>
<evidence type="ECO:0000256" key="11">
    <source>
        <dbReference type="PIRNR" id="PIRNR000447"/>
    </source>
</evidence>
<sequence length="417" mass="44526">MTRRVVITGLGALTPIGNDTNTFWSSLIAGKNGAAAITKFDTELFKTKFACELKGLDLEDHFDRKEVRKNDPFTLYALIASEQAVKDSHLDPEKIDLNKFGVIWASGNGGIDTFEREVIEYAHSDRGPRFSPFFIPKILVDTPSGAIALRYGARGINYCTVSACASSTSAVMDAFNYIKWGKANLMLAGGSEAPITRAGIGGFGAMKALSTRNDDPATASRPFDIDRDGFVMGEGAGALILEELEHAKARGATIYAEIVGAGMSNDAYHATATHPEGLGAILAMEMALEDAQIKPGEIDYINLHATSTPVGDVSELNAIARLFKDDLSRLHVSATKSMTGHLLGAAGAVEAIAAVKAVQENIIPPTINTVNVDPEMPEGIDLTLGKPVEKTINYAMSNTFGFGGHNAIALFKKWEGK</sequence>
<dbReference type="STRING" id="1237149.C900_00740"/>
<dbReference type="PATRIC" id="fig|1237149.3.peg.973"/>
<evidence type="ECO:0000256" key="8">
    <source>
        <dbReference type="ARBA" id="ARBA00023098"/>
    </source>
</evidence>
<keyword evidence="16" id="KW-1185">Reference proteome</keyword>
<evidence type="ECO:0000256" key="10">
    <source>
        <dbReference type="ARBA" id="ARBA00023315"/>
    </source>
</evidence>
<evidence type="ECO:0000313" key="16">
    <source>
        <dbReference type="Proteomes" id="UP000011135"/>
    </source>
</evidence>
<evidence type="ECO:0000256" key="12">
    <source>
        <dbReference type="PIRSR" id="PIRSR000447-1"/>
    </source>
</evidence>
<dbReference type="CDD" id="cd00834">
    <property type="entry name" value="KAS_I_II"/>
    <property type="match status" value="1"/>
</dbReference>
<proteinExistence type="inferred from homology"/>
<dbReference type="InterPro" id="IPR018201">
    <property type="entry name" value="Ketoacyl_synth_AS"/>
</dbReference>
<evidence type="ECO:0000259" key="14">
    <source>
        <dbReference type="PROSITE" id="PS52004"/>
    </source>
</evidence>
<evidence type="ECO:0000256" key="7">
    <source>
        <dbReference type="ARBA" id="ARBA00022832"/>
    </source>
</evidence>
<dbReference type="EC" id="2.3.1.179" evidence="3 11"/>
<evidence type="ECO:0000256" key="13">
    <source>
        <dbReference type="RuleBase" id="RU003694"/>
    </source>
</evidence>
<protein>
    <recommendedName>
        <fullName evidence="4 11">3-oxoacyl-[acyl-carrier-protein] synthase 2</fullName>
        <ecNumber evidence="3 11">2.3.1.179</ecNumber>
    </recommendedName>
</protein>
<dbReference type="PROSITE" id="PS52004">
    <property type="entry name" value="KS3_2"/>
    <property type="match status" value="1"/>
</dbReference>
<keyword evidence="10 11" id="KW-0012">Acyltransferase</keyword>
<dbReference type="SUPFAM" id="SSF53901">
    <property type="entry name" value="Thiolase-like"/>
    <property type="match status" value="2"/>
</dbReference>
<evidence type="ECO:0000256" key="1">
    <source>
        <dbReference type="ARBA" id="ARBA00005194"/>
    </source>
</evidence>
<dbReference type="UniPathway" id="UPA00094"/>
<organism evidence="15 16">
    <name type="scientific">Fulvivirga imtechensis AK7</name>
    <dbReference type="NCBI Taxonomy" id="1237149"/>
    <lineage>
        <taxon>Bacteria</taxon>
        <taxon>Pseudomonadati</taxon>
        <taxon>Bacteroidota</taxon>
        <taxon>Cytophagia</taxon>
        <taxon>Cytophagales</taxon>
        <taxon>Fulvivirgaceae</taxon>
        <taxon>Fulvivirga</taxon>
    </lineage>
</organism>
<comment type="pathway">
    <text evidence="1 11">Lipid metabolism; fatty acid biosynthesis.</text>
</comment>
<dbReference type="GO" id="GO:0006633">
    <property type="term" value="P:fatty acid biosynthetic process"/>
    <property type="evidence" value="ECO:0007669"/>
    <property type="project" value="UniProtKB-UniRule"/>
</dbReference>
<dbReference type="EMBL" id="AMZN01000014">
    <property type="protein sequence ID" value="ELR72779.1"/>
    <property type="molecule type" value="Genomic_DNA"/>
</dbReference>
<dbReference type="PIRSF" id="PIRSF000447">
    <property type="entry name" value="KAS_II"/>
    <property type="match status" value="1"/>
</dbReference>
<dbReference type="GO" id="GO:0005829">
    <property type="term" value="C:cytosol"/>
    <property type="evidence" value="ECO:0007669"/>
    <property type="project" value="TreeGrafter"/>
</dbReference>
<dbReference type="FunFam" id="3.40.47.10:FF:000018">
    <property type="entry name" value="3-oxoacyl-[acyl-carrier-protein] synthase 2"/>
    <property type="match status" value="1"/>
</dbReference>
<dbReference type="InterPro" id="IPR016039">
    <property type="entry name" value="Thiolase-like"/>
</dbReference>
<evidence type="ECO:0000313" key="15">
    <source>
        <dbReference type="EMBL" id="ELR72779.1"/>
    </source>
</evidence>
<dbReference type="eggNOG" id="COG0304">
    <property type="taxonomic scope" value="Bacteria"/>
</dbReference>
<comment type="similarity">
    <text evidence="2 11 13">Belongs to the thiolase-like superfamily. Beta-ketoacyl-ACP synthases family.</text>
</comment>
<evidence type="ECO:0000256" key="9">
    <source>
        <dbReference type="ARBA" id="ARBA00023160"/>
    </source>
</evidence>
<name>L8JYS2_9BACT</name>
<reference evidence="15 16" key="1">
    <citation type="submission" date="2012-12" db="EMBL/GenBank/DDBJ databases">
        <title>Genome assembly of Fulvivirga imtechensis AK7.</title>
        <authorList>
            <person name="Nupur N."/>
            <person name="Khatri I."/>
            <person name="Kumar R."/>
            <person name="Subramanian S."/>
            <person name="Pinnaka A."/>
        </authorList>
    </citation>
    <scope>NUCLEOTIDE SEQUENCE [LARGE SCALE GENOMIC DNA]</scope>
    <source>
        <strain evidence="15 16">AK7</strain>
    </source>
</reference>
<evidence type="ECO:0000256" key="4">
    <source>
        <dbReference type="ARBA" id="ARBA00014657"/>
    </source>
</evidence>
<gene>
    <name evidence="15" type="ORF">C900_00740</name>
</gene>
<dbReference type="PANTHER" id="PTHR11712">
    <property type="entry name" value="POLYKETIDE SYNTHASE-RELATED"/>
    <property type="match status" value="1"/>
</dbReference>
<dbReference type="NCBIfam" id="TIGR03150">
    <property type="entry name" value="fabF"/>
    <property type="match status" value="1"/>
</dbReference>
<dbReference type="Proteomes" id="UP000011135">
    <property type="component" value="Unassembled WGS sequence"/>
</dbReference>
<keyword evidence="9 11" id="KW-0275">Fatty acid biosynthesis</keyword>
<keyword evidence="5 11" id="KW-0444">Lipid biosynthesis</keyword>
<dbReference type="Pfam" id="PF00109">
    <property type="entry name" value="ketoacyl-synt"/>
    <property type="match status" value="1"/>
</dbReference>
<comment type="catalytic activity">
    <reaction evidence="11">
        <text>(9Z)-hexadecenoyl-[ACP] + malonyl-[ACP] + H(+) = 3-oxo-(11Z)-octadecenoyl-[ACP] + holo-[ACP] + CO2</text>
        <dbReference type="Rhea" id="RHEA:55040"/>
        <dbReference type="Rhea" id="RHEA-COMP:9623"/>
        <dbReference type="Rhea" id="RHEA-COMP:9685"/>
        <dbReference type="Rhea" id="RHEA-COMP:10800"/>
        <dbReference type="Rhea" id="RHEA-COMP:14074"/>
        <dbReference type="ChEBI" id="CHEBI:15378"/>
        <dbReference type="ChEBI" id="CHEBI:16526"/>
        <dbReference type="ChEBI" id="CHEBI:64479"/>
        <dbReference type="ChEBI" id="CHEBI:78449"/>
        <dbReference type="ChEBI" id="CHEBI:83989"/>
        <dbReference type="ChEBI" id="CHEBI:138538"/>
        <dbReference type="EC" id="2.3.1.179"/>
    </reaction>
</comment>
<evidence type="ECO:0000256" key="6">
    <source>
        <dbReference type="ARBA" id="ARBA00022679"/>
    </source>
</evidence>
<dbReference type="RefSeq" id="WP_009578437.1">
    <property type="nucleotide sequence ID" value="NZ_AMZN01000014.1"/>
</dbReference>
<dbReference type="InterPro" id="IPR014030">
    <property type="entry name" value="Ketoacyl_synth_N"/>
</dbReference>
<dbReference type="NCBIfam" id="NF005589">
    <property type="entry name" value="PRK07314.1"/>
    <property type="match status" value="1"/>
</dbReference>
<comment type="catalytic activity">
    <reaction evidence="11">
        <text>a fatty acyl-[ACP] + malonyl-[ACP] + H(+) = a 3-oxoacyl-[ACP] + holo-[ACP] + CO2</text>
        <dbReference type="Rhea" id="RHEA:22836"/>
        <dbReference type="Rhea" id="RHEA-COMP:9623"/>
        <dbReference type="Rhea" id="RHEA-COMP:9685"/>
        <dbReference type="Rhea" id="RHEA-COMP:9916"/>
        <dbReference type="Rhea" id="RHEA-COMP:14125"/>
        <dbReference type="ChEBI" id="CHEBI:15378"/>
        <dbReference type="ChEBI" id="CHEBI:16526"/>
        <dbReference type="ChEBI" id="CHEBI:64479"/>
        <dbReference type="ChEBI" id="CHEBI:78449"/>
        <dbReference type="ChEBI" id="CHEBI:78776"/>
        <dbReference type="ChEBI" id="CHEBI:138651"/>
    </reaction>
</comment>
<keyword evidence="6 11" id="KW-0808">Transferase</keyword>
<evidence type="ECO:0000256" key="5">
    <source>
        <dbReference type="ARBA" id="ARBA00022516"/>
    </source>
</evidence>
<feature type="active site" description="For beta-ketoacyl synthase activity" evidence="12">
    <location>
        <position position="164"/>
    </location>
</feature>
<dbReference type="InterPro" id="IPR014031">
    <property type="entry name" value="Ketoacyl_synth_C"/>
</dbReference>
<dbReference type="InterPro" id="IPR000794">
    <property type="entry name" value="Beta-ketoacyl_synthase"/>
</dbReference>
<dbReference type="InterPro" id="IPR017568">
    <property type="entry name" value="3-oxoacyl-ACP_synth-2"/>
</dbReference>
<dbReference type="AlphaFoldDB" id="L8JYS2"/>